<proteinExistence type="predicted"/>
<dbReference type="AlphaFoldDB" id="A0A381KPW2"/>
<protein>
    <submittedName>
        <fullName evidence="1">Uncharacterized protein</fullName>
    </submittedName>
</protein>
<evidence type="ECO:0000313" key="2">
    <source>
        <dbReference type="Proteomes" id="UP000255528"/>
    </source>
</evidence>
<gene>
    <name evidence="1" type="ORF">NCTC12119_04846</name>
</gene>
<dbReference type="Proteomes" id="UP000255528">
    <property type="component" value="Unassembled WGS sequence"/>
</dbReference>
<dbReference type="EMBL" id="UIGI01000002">
    <property type="protein sequence ID" value="SUY92817.1"/>
    <property type="molecule type" value="Genomic_DNA"/>
</dbReference>
<organism evidence="1 2">
    <name type="scientific">Buttiauxella agrestis</name>
    <dbReference type="NCBI Taxonomy" id="82977"/>
    <lineage>
        <taxon>Bacteria</taxon>
        <taxon>Pseudomonadati</taxon>
        <taxon>Pseudomonadota</taxon>
        <taxon>Gammaproteobacteria</taxon>
        <taxon>Enterobacterales</taxon>
        <taxon>Enterobacteriaceae</taxon>
        <taxon>Buttiauxella</taxon>
    </lineage>
</organism>
<name>A0A381KPW2_9ENTR</name>
<sequence>MKRILFGTTPLTLIDTIGHLNDAQKVLLERKAQIDDGVRFDHVDGGHDAFVGTVLKSLDEVNVKISKLG</sequence>
<dbReference type="RefSeq" id="WP_115632056.1">
    <property type="nucleotide sequence ID" value="NZ_UIGI01000002.1"/>
</dbReference>
<evidence type="ECO:0000313" key="1">
    <source>
        <dbReference type="EMBL" id="SUY92817.1"/>
    </source>
</evidence>
<accession>A0A381KPW2</accession>
<reference evidence="1 2" key="1">
    <citation type="submission" date="2018-06" db="EMBL/GenBank/DDBJ databases">
        <authorList>
            <consortium name="Pathogen Informatics"/>
            <person name="Doyle S."/>
        </authorList>
    </citation>
    <scope>NUCLEOTIDE SEQUENCE [LARGE SCALE GENOMIC DNA]</scope>
    <source>
        <strain evidence="1 2">NCTC12119</strain>
    </source>
</reference>